<dbReference type="EnsemblMetazoa" id="XM_038198895.1">
    <property type="protein sequence ID" value="XP_038054823.1"/>
    <property type="gene ID" value="LOC119727013"/>
</dbReference>
<dbReference type="Pfam" id="PF00008">
    <property type="entry name" value="EGF"/>
    <property type="match status" value="1"/>
</dbReference>
<dbReference type="GO" id="GO:0045296">
    <property type="term" value="F:cadherin binding"/>
    <property type="evidence" value="ECO:0007669"/>
    <property type="project" value="TreeGrafter"/>
</dbReference>
<reference evidence="20" key="1">
    <citation type="submission" date="2022-11" db="UniProtKB">
        <authorList>
            <consortium name="EnsemblMetazoa"/>
        </authorList>
    </citation>
    <scope>IDENTIFICATION</scope>
</reference>
<dbReference type="PROSITE" id="PS01186">
    <property type="entry name" value="EGF_2"/>
    <property type="match status" value="9"/>
</dbReference>
<dbReference type="InterPro" id="IPR039808">
    <property type="entry name" value="Cadherin"/>
</dbReference>
<feature type="repeat" description="LDL-receptor class B" evidence="13">
    <location>
        <begin position="69"/>
        <end position="113"/>
    </location>
</feature>
<dbReference type="GO" id="GO:0007156">
    <property type="term" value="P:homophilic cell adhesion via plasma membrane adhesion molecules"/>
    <property type="evidence" value="ECO:0007669"/>
    <property type="project" value="InterPro"/>
</dbReference>
<dbReference type="FunFam" id="2.10.25.10:FF:000240">
    <property type="entry name" value="Vitamin K-dependent protein S"/>
    <property type="match status" value="2"/>
</dbReference>
<name>A0A913ZSU1_PATMI</name>
<dbReference type="InterPro" id="IPR001881">
    <property type="entry name" value="EGF-like_Ca-bd_dom"/>
</dbReference>
<feature type="domain" description="EGF-like" evidence="17">
    <location>
        <begin position="2277"/>
        <end position="2317"/>
    </location>
</feature>
<evidence type="ECO:0000259" key="19">
    <source>
        <dbReference type="PROSITE" id="PS50923"/>
    </source>
</evidence>
<feature type="domain" description="Sushi" evidence="19">
    <location>
        <begin position="544"/>
        <end position="600"/>
    </location>
</feature>
<feature type="chain" id="PRO_5037218012" evidence="16">
    <location>
        <begin position="19"/>
        <end position="2864"/>
    </location>
</feature>
<evidence type="ECO:0000256" key="9">
    <source>
        <dbReference type="ARBA" id="ARBA00023180"/>
    </source>
</evidence>
<dbReference type="SUPFAM" id="SSF57535">
    <property type="entry name" value="Complement control module/SCR domain"/>
    <property type="match status" value="1"/>
</dbReference>
<feature type="disulfide bond" evidence="11">
    <location>
        <begin position="2445"/>
        <end position="2454"/>
    </location>
</feature>
<evidence type="ECO:0000256" key="16">
    <source>
        <dbReference type="SAM" id="SignalP"/>
    </source>
</evidence>
<feature type="region of interest" description="Disordered" evidence="14">
    <location>
        <begin position="2538"/>
        <end position="2654"/>
    </location>
</feature>
<keyword evidence="6 10" id="KW-0106">Calcium</keyword>
<feature type="domain" description="EGF-like" evidence="17">
    <location>
        <begin position="378"/>
        <end position="418"/>
    </location>
</feature>
<dbReference type="Gene3D" id="2.120.10.30">
    <property type="entry name" value="TolB, C-terminal domain"/>
    <property type="match status" value="1"/>
</dbReference>
<evidence type="ECO:0000259" key="18">
    <source>
        <dbReference type="PROSITE" id="PS50268"/>
    </source>
</evidence>
<keyword evidence="3 11" id="KW-0245">EGF-like domain</keyword>
<organism evidence="20 21">
    <name type="scientific">Patiria miniata</name>
    <name type="common">Bat star</name>
    <name type="synonym">Asterina miniata</name>
    <dbReference type="NCBI Taxonomy" id="46514"/>
    <lineage>
        <taxon>Eukaryota</taxon>
        <taxon>Metazoa</taxon>
        <taxon>Echinodermata</taxon>
        <taxon>Eleutherozoa</taxon>
        <taxon>Asterozoa</taxon>
        <taxon>Asteroidea</taxon>
        <taxon>Valvatacea</taxon>
        <taxon>Valvatida</taxon>
        <taxon>Asterinidae</taxon>
        <taxon>Patiria</taxon>
    </lineage>
</organism>
<sequence>MWTLAVLSLLLLAGPCQSQVIQTPDDVEAYLIFSSQYRIFRFNIDVTDSRVLQQDARSTVALDFDYQAGLFYWSDQDHRRIYRASIDNGANKEIVVSTGDDSEVDGIAVDWINKKLFWTDYAQGTINRLDLNGFTNKAVVIADGITNPRGIVLDPLNDMMYFTDVAFGSPSIQRARMSNGTQQQTIVSTNIQRPNAITMDYDANRLFFADAWTDRIESCNLDGTGRTVLLNQHFLFHPFDLTLYDDRIYWTDLLQHHIISAHKDHGGDRIRISGPFVFPYVIHAVHPSRQLSEDPNYCEANNGIGACEMNCTAYSTGYVCSCNDGYALNDDQHTCSDINECSIDNGGCDHTCNNMVGSFECQCITGFSLQPDGVTCADNNECNVNMGGCEYACFNTDSGFYCSCPTGYELRTDQRTCQDINECQLVSPCPAHATCVNRDGSYLCRCPSGFVYDAVSKTCEDVNECLAGHSGCTQRCDNQQGSFRCSCHTGFVLSDDDVSCSDINECEEGLNNCQQICVNINGSYVCLCNDGFRLVGDGHSCTAVDCGQPAGIDGFNISCPDTTYGSTCSLSCVQGNPLGTPTITCQMNGLWSISLAECISTDDTEGVNDPPHAIVPSSFRIPEDTVSGTTLGMLHTVDSDNHESYTYTLTSDPSAKFYIDSSGDTLKTHGGFNYEADPAYTIQVVTVDTGDPPLSGTFDITISILDVNEPPSQPSLTSNTVSEHAAIGDNVGMVVASDPDEGQNVTFSLVSNGQGKFDLQEDQLQVAGTLNFEDTESYSVVVQVQDNGSPSLSNVMMFTIMVQDENDAPTAIHLSSTTIAEASPNSTTATGTVIGTLTTDDEDASDSHTYNLITRPLSSCFSVSDSDLVVAEASCFDHETNPTISLAISSRDTGGLTVQQVVTISVTDANDPPERITLSSATIQEHVAVNTVVGTLTVEDPDEGDTHQLSVTTGSSLFTVQGKALIVIADLSFTDYPTGIDVTIQAVDTGNYAYLETFTIIVQNVNEPPNAFMWQVTALCDRDDESIFGLPIHACVNENTAANTIIATAMVTDPDQDTLTLEIIDSGDILTLDQNGILKVGTRGLNFESPLIGQVHSVTVVAEDPEGLTSTFQFNVKIIDVNDPPIRLEISTTYVGAGSAIGQTVAQLQCIDEDATDTFTYRLVNNADGKFMINGNNLEVSQDLSSMAGNQFAIEVQCSDGTAELARPTTFAINVYNDGTSGENGASITISLSSSYITEEQPADTLVGTLSAVITPPSDFNFTIVGGASQLFVIQQGSAGNPPELRTTQPLDYEETSTHYIIVQAEAGENTAVKTFEITVNNVNEAPGSLMFHYSSVHENQEGALVGIVSAIDPEGDSITFRIILDAANAFELQAGATTNSNRVVTSRALDFETETSLSLVIAARDPDNLQLVSETPTFTINVLNVNEAPTDILLSQAVIDENSARGTVIGALTVMDPDSAHTLQQFSCALQDSAGGLFRLNGFDVEVFQSQGLDYETFAASNTMPTIVVECSDVGSLGISKQFEITVRDVAEQPTDIQSATGVFEIEENNNGGDSIALLNTVDPDTDDQTIFQYTVSDTDTFAIIGRMLIAHVQLNYERRHSYDIDITSTDADGLSFTKSVTVMVLDDNEPPTGIVMSSTRTLSAGLSSGTVIATLDAVDEDIGQQHEFSIQTQTPGGALQITGGNKLAVDTGTLHDHSVEVTIRVQDVGVSIPLLHVQTFTIPVQGVNLPPTGIQLTGSSILEGSAIGTIVGTIQVQDPSNSDQRFYCVLLDDAGGRFDLASVGNEIQLQVAFSEGLDFETATKHSINVSCRDSLPVNTVEQTFVIDVLDGPERPTGIVFTNAAAGDTTTNVNPPDLGNLQGQVITLATVTVNEDAQDGKVIVAYVTVVAADGTPTSGQSPPVLSLISENEYNRLNRLGRRKRDVHGLHARSKRATNPDPNTVPSQFVIPNTGQYILVAGILDHEAQEEYMLYVKASDSVNPSLVVTARVRVVVLDVDEAPLDMSLSPITVSEGVSIDAEVGQLSVHDPDGTQSAYVYTMMLHGTPFYIQQDRVLVQRLLDYETTPLITIRVKVAELRTSLELVKNFHIQLTNAPEPPTSLTVNGNTTITIPETLMVGQSLGSFVVQDPDTAGGFAFSFFNQEDSHNFFSIDGDRLMLAQRLDAWTTNVLSLFVQVTDPTHLSFRQVITIRVTSDDRCSRPGYCSPYATCFRGYCTCKAGFTGNGDTCTDIDECTPYPCHTSHSITGMCVNGFGGIRNFTCHCLPGWSGRDCTVEVDSCQENQCNPLGTVKCVNTANTADYTCKCKRGFEGPLCDGNTDDCAEHQCQNGATCIDGIGLYTCNCRAPFEGYFCDLDPTVCNDVICAYNGTCVPVPNGGHDCRCTEPYERDCSGCAFGYGGIDCKPCDPPFTGPNCEIDSSVCDPNPCTYGGVCKAGVGQYSCVCPENLATKDCKPLIKILGLGSDGGYNNGSPTVGGGFPVWIIIVISLLVLVIIVIGMVCLGLRRYRRRVPYKASDSFIPWRSRYLSDAEPVIVSSGGDLRSQQGPSGDYQNYPSQDYPERDYPQEAIPQQGNPQQNYPQLDYPERDYPVDEEPKTQQQKASSVPSPGQQTASVAIPEASAAATSTAKAEDQEKEPEDNPPPYSPPDNLFLATALGLLPPGYDVKGQQVDVMDGKEKKEKMETEGEKAVAEFMGTLAMPIGDRGTLQAKGSNLDDWEQAQLGLVQEKTPDEKPGDKRVRKKSAGRRPSVSRKLSVGAVAYQNPVFIPDNKILSQQAAKEIHQDNGEPSVPAVVDPDQAASSNNSKRKTSSTSATQTGIQDDIVKDQKRNNRPSISKSPHDFTKQNPVFLDSDTEDLDDDIFE</sequence>
<evidence type="ECO:0000256" key="13">
    <source>
        <dbReference type="PROSITE-ProRule" id="PRU00461"/>
    </source>
</evidence>
<dbReference type="SUPFAM" id="SSF57184">
    <property type="entry name" value="Growth factor receptor domain"/>
    <property type="match status" value="2"/>
</dbReference>
<evidence type="ECO:0000256" key="3">
    <source>
        <dbReference type="ARBA" id="ARBA00022536"/>
    </source>
</evidence>
<feature type="domain" description="Cadherin" evidence="18">
    <location>
        <begin position="1229"/>
        <end position="1332"/>
    </location>
</feature>
<evidence type="ECO:0000256" key="11">
    <source>
        <dbReference type="PROSITE-ProRule" id="PRU00076"/>
    </source>
</evidence>
<feature type="domain" description="Cadherin" evidence="18">
    <location>
        <begin position="713"/>
        <end position="811"/>
    </location>
</feature>
<evidence type="ECO:0000259" key="17">
    <source>
        <dbReference type="PROSITE" id="PS50026"/>
    </source>
</evidence>
<evidence type="ECO:0000256" key="15">
    <source>
        <dbReference type="SAM" id="Phobius"/>
    </source>
</evidence>
<evidence type="ECO:0000256" key="12">
    <source>
        <dbReference type="PROSITE-ProRule" id="PRU00302"/>
    </source>
</evidence>
<evidence type="ECO:0000256" key="10">
    <source>
        <dbReference type="PROSITE-ProRule" id="PRU00043"/>
    </source>
</evidence>
<dbReference type="PROSITE" id="PS00022">
    <property type="entry name" value="EGF_1"/>
    <property type="match status" value="3"/>
</dbReference>
<dbReference type="OrthoDB" id="10043560at2759"/>
<feature type="signal peptide" evidence="16">
    <location>
        <begin position="1"/>
        <end position="18"/>
    </location>
</feature>
<dbReference type="SUPFAM" id="SSF63825">
    <property type="entry name" value="YWTD domain"/>
    <property type="match status" value="1"/>
</dbReference>
<keyword evidence="8 11" id="KW-1015">Disulfide bond</keyword>
<dbReference type="Pfam" id="PF12661">
    <property type="entry name" value="hEGF"/>
    <property type="match status" value="1"/>
</dbReference>
<evidence type="ECO:0000256" key="8">
    <source>
        <dbReference type="ARBA" id="ARBA00023157"/>
    </source>
</evidence>
<feature type="disulfide bond" evidence="11">
    <location>
        <begin position="2307"/>
        <end position="2316"/>
    </location>
</feature>
<dbReference type="InterPro" id="IPR000436">
    <property type="entry name" value="Sushi_SCR_CCP_dom"/>
</dbReference>
<dbReference type="SUPFAM" id="SSF49313">
    <property type="entry name" value="Cadherin-like"/>
    <property type="match status" value="13"/>
</dbReference>
<feature type="domain" description="EGF-like" evidence="17">
    <location>
        <begin position="2357"/>
        <end position="2393"/>
    </location>
</feature>
<accession>A0A913ZSU1</accession>
<evidence type="ECO:0000313" key="21">
    <source>
        <dbReference type="Proteomes" id="UP000887568"/>
    </source>
</evidence>
<feature type="domain" description="EGF-like" evidence="17">
    <location>
        <begin position="2232"/>
        <end position="2275"/>
    </location>
</feature>
<dbReference type="PROSITE" id="PS01187">
    <property type="entry name" value="EGF_CA"/>
    <property type="match status" value="3"/>
</dbReference>
<dbReference type="PROSITE" id="PS00010">
    <property type="entry name" value="ASX_HYDROXYL"/>
    <property type="match status" value="5"/>
</dbReference>
<dbReference type="InterPro" id="IPR018097">
    <property type="entry name" value="EGF_Ca-bd_CS"/>
</dbReference>
<dbReference type="OMA" id="YDDRIYW"/>
<dbReference type="InterPro" id="IPR015919">
    <property type="entry name" value="Cadherin-like_sf"/>
</dbReference>
<feature type="domain" description="EGF-like" evidence="17">
    <location>
        <begin position="2319"/>
        <end position="2355"/>
    </location>
</feature>
<keyword evidence="15" id="KW-0812">Transmembrane</keyword>
<evidence type="ECO:0000256" key="1">
    <source>
        <dbReference type="ARBA" id="ARBA00004370"/>
    </source>
</evidence>
<dbReference type="FunFam" id="2.10.25.10:FF:000038">
    <property type="entry name" value="Fibrillin 2"/>
    <property type="match status" value="2"/>
</dbReference>
<evidence type="ECO:0000256" key="5">
    <source>
        <dbReference type="ARBA" id="ARBA00022737"/>
    </source>
</evidence>
<dbReference type="SMART" id="SM00032">
    <property type="entry name" value="CCP"/>
    <property type="match status" value="1"/>
</dbReference>
<keyword evidence="2" id="KW-0217">Developmental protein</keyword>
<dbReference type="PROSITE" id="PS50268">
    <property type="entry name" value="CADHERIN_2"/>
    <property type="match status" value="13"/>
</dbReference>
<evidence type="ECO:0000256" key="7">
    <source>
        <dbReference type="ARBA" id="ARBA00023136"/>
    </source>
</evidence>
<comment type="caution">
    <text evidence="11">Lacks conserved residue(s) required for the propagation of feature annotation.</text>
</comment>
<dbReference type="InterPro" id="IPR000742">
    <property type="entry name" value="EGF"/>
</dbReference>
<feature type="domain" description="Cadherin" evidence="18">
    <location>
        <begin position="613"/>
        <end position="716"/>
    </location>
</feature>
<dbReference type="CDD" id="cd00033">
    <property type="entry name" value="CCP"/>
    <property type="match status" value="1"/>
</dbReference>
<dbReference type="Pfam" id="PF16472">
    <property type="entry name" value="DUF5050"/>
    <property type="match status" value="1"/>
</dbReference>
<dbReference type="Gene3D" id="2.60.40.60">
    <property type="entry name" value="Cadherins"/>
    <property type="match status" value="13"/>
</dbReference>
<dbReference type="Pfam" id="PF14670">
    <property type="entry name" value="FXa_inhibition"/>
    <property type="match status" value="1"/>
</dbReference>
<dbReference type="InterPro" id="IPR032485">
    <property type="entry name" value="LRP1-like_beta_prop"/>
</dbReference>
<dbReference type="Proteomes" id="UP000887568">
    <property type="component" value="Unplaced"/>
</dbReference>
<feature type="compositionally biased region" description="Basic and acidic residues" evidence="14">
    <location>
        <begin position="2585"/>
        <end position="2597"/>
    </location>
</feature>
<feature type="domain" description="Cadherin" evidence="18">
    <location>
        <begin position="1343"/>
        <end position="1432"/>
    </location>
</feature>
<feature type="domain" description="EGF-like" evidence="17">
    <location>
        <begin position="2419"/>
        <end position="2455"/>
    </location>
</feature>
<dbReference type="InterPro" id="IPR002126">
    <property type="entry name" value="Cadherin-like_dom"/>
</dbReference>
<feature type="compositionally biased region" description="Acidic residues" evidence="14">
    <location>
        <begin position="2853"/>
        <end position="2864"/>
    </location>
</feature>
<dbReference type="PANTHER" id="PTHR24027:SF423">
    <property type="entry name" value="PROTOCADHERIN-16"/>
    <property type="match status" value="1"/>
</dbReference>
<dbReference type="SMART" id="SM00112">
    <property type="entry name" value="CA"/>
    <property type="match status" value="12"/>
</dbReference>
<dbReference type="InterPro" id="IPR000152">
    <property type="entry name" value="EGF-type_Asp/Asn_hydroxyl_site"/>
</dbReference>
<dbReference type="SMART" id="SM00181">
    <property type="entry name" value="EGF"/>
    <property type="match status" value="11"/>
</dbReference>
<feature type="domain" description="Cadherin" evidence="18">
    <location>
        <begin position="915"/>
        <end position="1012"/>
    </location>
</feature>
<feature type="domain" description="Cadherin" evidence="18">
    <location>
        <begin position="816"/>
        <end position="915"/>
    </location>
</feature>
<dbReference type="GO" id="GO:0005509">
    <property type="term" value="F:calcium ion binding"/>
    <property type="evidence" value="ECO:0007669"/>
    <property type="project" value="UniProtKB-UniRule"/>
</dbReference>
<evidence type="ECO:0000256" key="6">
    <source>
        <dbReference type="ARBA" id="ARBA00022837"/>
    </source>
</evidence>
<dbReference type="GO" id="GO:0008013">
    <property type="term" value="F:beta-catenin binding"/>
    <property type="evidence" value="ECO:0007669"/>
    <property type="project" value="TreeGrafter"/>
</dbReference>
<feature type="domain" description="Cadherin" evidence="18">
    <location>
        <begin position="2005"/>
        <end position="2102"/>
    </location>
</feature>
<feature type="compositionally biased region" description="Basic and acidic residues" evidence="14">
    <location>
        <begin position="2729"/>
        <end position="2738"/>
    </location>
</feature>
<dbReference type="PRINTS" id="PR00205">
    <property type="entry name" value="CADHERIN"/>
</dbReference>
<evidence type="ECO:0000256" key="2">
    <source>
        <dbReference type="ARBA" id="ARBA00022473"/>
    </source>
</evidence>
<dbReference type="FunFam" id="2.120.10.30:FF:000241">
    <property type="entry name" value="Low-density lipoprotein receptor-related protein 6"/>
    <property type="match status" value="1"/>
</dbReference>
<dbReference type="InterPro" id="IPR026823">
    <property type="entry name" value="cEGF"/>
</dbReference>
<feature type="domain" description="Cadherin" evidence="18">
    <location>
        <begin position="1539"/>
        <end position="1635"/>
    </location>
</feature>
<proteinExistence type="predicted"/>
<dbReference type="SMART" id="SM00135">
    <property type="entry name" value="LY"/>
    <property type="match status" value="5"/>
</dbReference>
<protein>
    <submittedName>
        <fullName evidence="20">Uncharacterized protein</fullName>
    </submittedName>
</protein>
<feature type="repeat" description="LDL-receptor class B" evidence="13">
    <location>
        <begin position="114"/>
        <end position="157"/>
    </location>
</feature>
<feature type="repeat" description="LDL-receptor class B" evidence="13">
    <location>
        <begin position="158"/>
        <end position="203"/>
    </location>
</feature>
<feature type="disulfide bond" evidence="11">
    <location>
        <begin position="2265"/>
        <end position="2274"/>
    </location>
</feature>
<keyword evidence="15" id="KW-1133">Transmembrane helix</keyword>
<dbReference type="Pfam" id="PF07645">
    <property type="entry name" value="EGF_CA"/>
    <property type="match status" value="2"/>
</dbReference>
<keyword evidence="7 15" id="KW-0472">Membrane</keyword>
<dbReference type="SUPFAM" id="SSF57196">
    <property type="entry name" value="EGF/Laminin"/>
    <property type="match status" value="3"/>
</dbReference>
<dbReference type="Gene3D" id="2.10.25.10">
    <property type="entry name" value="Laminin"/>
    <property type="match status" value="10"/>
</dbReference>
<feature type="region of interest" description="Disordered" evidence="14">
    <location>
        <begin position="1927"/>
        <end position="1946"/>
    </location>
</feature>
<feature type="disulfide bond" evidence="11">
    <location>
        <begin position="2345"/>
        <end position="2354"/>
    </location>
</feature>
<comment type="subcellular location">
    <subcellularLocation>
        <location evidence="1">Membrane</location>
    </subcellularLocation>
</comment>
<keyword evidence="4 16" id="KW-0732">Signal</keyword>
<dbReference type="PROSITE" id="PS50026">
    <property type="entry name" value="EGF_3"/>
    <property type="match status" value="7"/>
</dbReference>
<dbReference type="FunFam" id="2.10.25.10:FF:000037">
    <property type="entry name" value="Signal peptide, CUB domain and EGF-like domain-containing 2"/>
    <property type="match status" value="1"/>
</dbReference>
<dbReference type="Pfam" id="PF00028">
    <property type="entry name" value="Cadherin"/>
    <property type="match status" value="2"/>
</dbReference>
<feature type="domain" description="EGF-like" evidence="17">
    <location>
        <begin position="419"/>
        <end position="460"/>
    </location>
</feature>
<feature type="compositionally biased region" description="Polar residues" evidence="14">
    <location>
        <begin position="2598"/>
        <end position="2612"/>
    </location>
</feature>
<evidence type="ECO:0000256" key="14">
    <source>
        <dbReference type="SAM" id="MobiDB-lite"/>
    </source>
</evidence>
<dbReference type="RefSeq" id="XP_038054823.1">
    <property type="nucleotide sequence ID" value="XM_038198895.1"/>
</dbReference>
<feature type="compositionally biased region" description="Low complexity" evidence="14">
    <location>
        <begin position="2613"/>
        <end position="2629"/>
    </location>
</feature>
<feature type="domain" description="Cadherin" evidence="18">
    <location>
        <begin position="1036"/>
        <end position="1127"/>
    </location>
</feature>
<dbReference type="CDD" id="cd00054">
    <property type="entry name" value="EGF_CA"/>
    <property type="match status" value="8"/>
</dbReference>
<feature type="compositionally biased region" description="Low complexity" evidence="14">
    <location>
        <begin position="2800"/>
        <end position="2816"/>
    </location>
</feature>
<dbReference type="InterPro" id="IPR035976">
    <property type="entry name" value="Sushi/SCR/CCP_sf"/>
</dbReference>
<dbReference type="FunFam" id="2.10.25.10:FF:000080">
    <property type="entry name" value="Neurogenic locus notch 1"/>
    <property type="match status" value="1"/>
</dbReference>
<feature type="compositionally biased region" description="Basic residues" evidence="14">
    <location>
        <begin position="1927"/>
        <end position="1936"/>
    </location>
</feature>
<dbReference type="InterPro" id="IPR049883">
    <property type="entry name" value="NOTCH1_EGF-like"/>
</dbReference>
<keyword evidence="9" id="KW-0325">Glycoprotein</keyword>
<dbReference type="InterPro" id="IPR000033">
    <property type="entry name" value="LDLR_classB_rpt"/>
</dbReference>
<feature type="domain" description="Cadherin" evidence="18">
    <location>
        <begin position="1866"/>
        <end position="2012"/>
    </location>
</feature>
<feature type="compositionally biased region" description="Low complexity" evidence="14">
    <location>
        <begin position="2571"/>
        <end position="2582"/>
    </location>
</feature>
<feature type="compositionally biased region" description="Polar residues" evidence="14">
    <location>
        <begin position="2543"/>
        <end position="2557"/>
    </location>
</feature>
<evidence type="ECO:0000256" key="4">
    <source>
        <dbReference type="ARBA" id="ARBA00022729"/>
    </source>
</evidence>
<evidence type="ECO:0000313" key="20">
    <source>
        <dbReference type="EnsemblMetazoa" id="XP_038054823.1"/>
    </source>
</evidence>
<feature type="transmembrane region" description="Helical" evidence="15">
    <location>
        <begin position="2480"/>
        <end position="2505"/>
    </location>
</feature>
<dbReference type="PROSITE" id="PS50923">
    <property type="entry name" value="SUSHI"/>
    <property type="match status" value="1"/>
</dbReference>
<feature type="repeat" description="LDL-receptor class B" evidence="13">
    <location>
        <begin position="204"/>
        <end position="247"/>
    </location>
</feature>
<dbReference type="SMART" id="SM00179">
    <property type="entry name" value="EGF_CA"/>
    <property type="match status" value="10"/>
</dbReference>
<dbReference type="Pfam" id="PF12662">
    <property type="entry name" value="cEGF"/>
    <property type="match status" value="2"/>
</dbReference>
<keyword evidence="21" id="KW-1185">Reference proteome</keyword>
<dbReference type="InterPro" id="IPR011042">
    <property type="entry name" value="6-blade_b-propeller_TolB-like"/>
</dbReference>
<dbReference type="GO" id="GO:0016477">
    <property type="term" value="P:cell migration"/>
    <property type="evidence" value="ECO:0007669"/>
    <property type="project" value="TreeGrafter"/>
</dbReference>
<feature type="region of interest" description="Disordered" evidence="14">
    <location>
        <begin position="2705"/>
        <end position="2759"/>
    </location>
</feature>
<dbReference type="PANTHER" id="PTHR24027">
    <property type="entry name" value="CADHERIN-23"/>
    <property type="match status" value="1"/>
</dbReference>
<keyword evidence="5" id="KW-0677">Repeat</keyword>
<feature type="region of interest" description="Disordered" evidence="14">
    <location>
        <begin position="2778"/>
        <end position="2864"/>
    </location>
</feature>
<dbReference type="GeneID" id="119727013"/>
<dbReference type="GO" id="GO:0016342">
    <property type="term" value="C:catenin complex"/>
    <property type="evidence" value="ECO:0007669"/>
    <property type="project" value="TreeGrafter"/>
</dbReference>
<feature type="domain" description="Cadherin" evidence="18">
    <location>
        <begin position="2105"/>
        <end position="2205"/>
    </location>
</feature>
<keyword evidence="12" id="KW-0768">Sushi</keyword>
<dbReference type="CDD" id="cd11304">
    <property type="entry name" value="Cadherin_repeat"/>
    <property type="match status" value="11"/>
</dbReference>
<dbReference type="InterPro" id="IPR009030">
    <property type="entry name" value="Growth_fac_rcpt_cys_sf"/>
</dbReference>
<dbReference type="PROSITE" id="PS51120">
    <property type="entry name" value="LDLRB"/>
    <property type="match status" value="4"/>
</dbReference>
<feature type="domain" description="Cadherin" evidence="18">
    <location>
        <begin position="1440"/>
        <end position="1545"/>
    </location>
</feature>
<feature type="domain" description="Cadherin" evidence="18">
    <location>
        <begin position="1742"/>
        <end position="1842"/>
    </location>
</feature>
<dbReference type="InterPro" id="IPR013032">
    <property type="entry name" value="EGF-like_CS"/>
</dbReference>